<evidence type="ECO:0000313" key="2">
    <source>
        <dbReference type="Proteomes" id="UP001147747"/>
    </source>
</evidence>
<dbReference type="InterPro" id="IPR021047">
    <property type="entry name" value="Mannosyltransferase_CMT1"/>
</dbReference>
<keyword evidence="2" id="KW-1185">Reference proteome</keyword>
<comment type="caution">
    <text evidence="1">The sequence shown here is derived from an EMBL/GenBank/DDBJ whole genome shotgun (WGS) entry which is preliminary data.</text>
</comment>
<reference evidence="1" key="2">
    <citation type="journal article" date="2023" name="IMA Fungus">
        <title>Comparative genomic study of the Penicillium genus elucidates a diverse pangenome and 15 lateral gene transfer events.</title>
        <authorList>
            <person name="Petersen C."/>
            <person name="Sorensen T."/>
            <person name="Nielsen M.R."/>
            <person name="Sondergaard T.E."/>
            <person name="Sorensen J.L."/>
            <person name="Fitzpatrick D.A."/>
            <person name="Frisvad J.C."/>
            <person name="Nielsen K.L."/>
        </authorList>
    </citation>
    <scope>NUCLEOTIDE SEQUENCE</scope>
    <source>
        <strain evidence="1">IBT 29677</strain>
    </source>
</reference>
<dbReference type="GeneID" id="81373859"/>
<dbReference type="AlphaFoldDB" id="A0A9W9VQY4"/>
<dbReference type="Pfam" id="PF11735">
    <property type="entry name" value="CAP59_mtransfer"/>
    <property type="match status" value="2"/>
</dbReference>
<evidence type="ECO:0000313" key="1">
    <source>
        <dbReference type="EMBL" id="KAJ5387701.1"/>
    </source>
</evidence>
<dbReference type="OrthoDB" id="262547at2759"/>
<dbReference type="PANTHER" id="PTHR34144">
    <property type="entry name" value="CHROMOSOME 8, WHOLE GENOME SHOTGUN SEQUENCE"/>
    <property type="match status" value="1"/>
</dbReference>
<protein>
    <submittedName>
        <fullName evidence="1">Uncharacterized protein</fullName>
    </submittedName>
</protein>
<dbReference type="RefSeq" id="XP_056485499.1">
    <property type="nucleotide sequence ID" value="XM_056634879.1"/>
</dbReference>
<dbReference type="EMBL" id="JAPZBU010000009">
    <property type="protein sequence ID" value="KAJ5387701.1"/>
    <property type="molecule type" value="Genomic_DNA"/>
</dbReference>
<name>A0A9W9VQY4_9EURO</name>
<proteinExistence type="predicted"/>
<sequence length="259" mass="28717">MDLYQSAGIISRLMSSIVETMRLLGPRNCAIAVVEGRFEDGTYEILTALKERIDAMGGKDVNRVQTLAELRNMALLPLKSVTSSGSSDKLREMYSSDAVIIFVNDIVLCPEDILELVLRNPARRLVAIIPDIFWSDPDGRRRYEAKKPSQVYSCWGVMVTLDAASFADDTGKFRASDPGEFYMGELTLLAKDLYRQGLGKVLVVPAVNVAYSDEEAVGDHVDQPRPSLARDEIVQWQSAPPAMVKCLPNFDQPSWTSPV</sequence>
<organism evidence="1 2">
    <name type="scientific">Penicillium cosmopolitanum</name>
    <dbReference type="NCBI Taxonomy" id="1131564"/>
    <lineage>
        <taxon>Eukaryota</taxon>
        <taxon>Fungi</taxon>
        <taxon>Dikarya</taxon>
        <taxon>Ascomycota</taxon>
        <taxon>Pezizomycotina</taxon>
        <taxon>Eurotiomycetes</taxon>
        <taxon>Eurotiomycetidae</taxon>
        <taxon>Eurotiales</taxon>
        <taxon>Aspergillaceae</taxon>
        <taxon>Penicillium</taxon>
    </lineage>
</organism>
<dbReference type="PANTHER" id="PTHR34144:SF5">
    <property type="entry name" value="ALPHA-1,3-MANNOSYLTRANSFERASE CMT1"/>
    <property type="match status" value="1"/>
</dbReference>
<reference evidence="1" key="1">
    <citation type="submission" date="2022-12" db="EMBL/GenBank/DDBJ databases">
        <authorList>
            <person name="Petersen C."/>
        </authorList>
    </citation>
    <scope>NUCLEOTIDE SEQUENCE</scope>
    <source>
        <strain evidence="1">IBT 29677</strain>
    </source>
</reference>
<dbReference type="Proteomes" id="UP001147747">
    <property type="component" value="Unassembled WGS sequence"/>
</dbReference>
<accession>A0A9W9VQY4</accession>
<gene>
    <name evidence="1" type="ORF">N7509_010242</name>
</gene>